<keyword evidence="3" id="KW-0687">Ribonucleoprotein</keyword>
<dbReference type="AlphaFoldDB" id="J7G5N3"/>
<name>J7G5N3_9CRYP</name>
<dbReference type="Gene3D" id="3.10.440.10">
    <property type="match status" value="1"/>
</dbReference>
<dbReference type="SMART" id="SM01380">
    <property type="entry name" value="Ribosomal_L31e"/>
    <property type="match status" value="1"/>
</dbReference>
<dbReference type="EMBL" id="CP003681">
    <property type="protein sequence ID" value="AFP65391.1"/>
    <property type="molecule type" value="Genomic_DNA"/>
</dbReference>
<dbReference type="InterPro" id="IPR023621">
    <property type="entry name" value="Ribosomal_eL31_dom_sf"/>
</dbReference>
<organism evidence="4 5">
    <name type="scientific">Chroomonas mesostigmatica CCMP1168</name>
    <dbReference type="NCBI Taxonomy" id="1195612"/>
    <lineage>
        <taxon>Eukaryota</taxon>
        <taxon>Cryptophyceae</taxon>
        <taxon>Pyrenomonadales</taxon>
        <taxon>Chroomonadaceae</taxon>
        <taxon>Chroomonas</taxon>
    </lineage>
</organism>
<sequence>MKIEKEMSLECTINLHKRLDGMKFKKRTTFCINEIKKFAQKIMGTETVRIDTNLNTSIWRNGPKHSPIRIRVRLSK</sequence>
<evidence type="ECO:0000256" key="1">
    <source>
        <dbReference type="ARBA" id="ARBA00010808"/>
    </source>
</evidence>
<dbReference type="Pfam" id="PF01198">
    <property type="entry name" value="Ribosomal_L31e"/>
    <property type="match status" value="1"/>
</dbReference>
<keyword evidence="2 4" id="KW-0689">Ribosomal protein</keyword>
<dbReference type="InterPro" id="IPR000054">
    <property type="entry name" value="Ribosomal_eL31"/>
</dbReference>
<protein>
    <submittedName>
        <fullName evidence="4">60S ribosomal protein L31</fullName>
    </submittedName>
</protein>
<dbReference type="GO" id="GO:0003735">
    <property type="term" value="F:structural constituent of ribosome"/>
    <property type="evidence" value="ECO:0007669"/>
    <property type="project" value="InterPro"/>
</dbReference>
<dbReference type="GO" id="GO:0022625">
    <property type="term" value="C:cytosolic large ribosomal subunit"/>
    <property type="evidence" value="ECO:0007669"/>
    <property type="project" value="TreeGrafter"/>
</dbReference>
<evidence type="ECO:0000256" key="2">
    <source>
        <dbReference type="ARBA" id="ARBA00022980"/>
    </source>
</evidence>
<keyword evidence="4" id="KW-0542">Nucleomorph</keyword>
<comment type="similarity">
    <text evidence="1">Belongs to the eukaryotic ribosomal protein eL31 family.</text>
</comment>
<dbReference type="GO" id="GO:0002181">
    <property type="term" value="P:cytoplasmic translation"/>
    <property type="evidence" value="ECO:0007669"/>
    <property type="project" value="TreeGrafter"/>
</dbReference>
<reference evidence="4 5" key="1">
    <citation type="journal article" date="2012" name="Genome Biol. Evol.">
        <title>Nucleomorph genome sequence of the cryptophyte alga Chroomonas mesostigmatica CCMP1168 reveals lineage-specific gene loss and genome complexity.</title>
        <authorList>
            <person name="Moore C.E."/>
            <person name="Curtis B."/>
            <person name="Mills T."/>
            <person name="Tanifuji G."/>
            <person name="Archibald J.M."/>
        </authorList>
    </citation>
    <scope>NUCLEOTIDE SEQUENCE [LARGE SCALE GENOMIC DNA]</scope>
    <source>
        <strain evidence="4 5">CCMP1168</strain>
    </source>
</reference>
<dbReference type="PANTHER" id="PTHR10956:SF0">
    <property type="entry name" value="60S RIBOSOMAL PROTEIN L31"/>
    <property type="match status" value="1"/>
</dbReference>
<gene>
    <name evidence="4" type="primary">rpl31</name>
    <name evidence="4" type="ORF">CMESO_218</name>
</gene>
<evidence type="ECO:0000313" key="5">
    <source>
        <dbReference type="Proteomes" id="UP000243348"/>
    </source>
</evidence>
<evidence type="ECO:0000256" key="3">
    <source>
        <dbReference type="ARBA" id="ARBA00023274"/>
    </source>
</evidence>
<dbReference type="Proteomes" id="UP000243348">
    <property type="component" value="Nucleomorph 2"/>
</dbReference>
<proteinExistence type="inferred from homology"/>
<geneLocation type="nucleomorph" evidence="4"/>
<dbReference type="SUPFAM" id="SSF54575">
    <property type="entry name" value="Ribosomal protein L31e"/>
    <property type="match status" value="1"/>
</dbReference>
<dbReference type="PANTHER" id="PTHR10956">
    <property type="entry name" value="60S RIBOSOMAL PROTEIN L31"/>
    <property type="match status" value="1"/>
</dbReference>
<accession>J7G5N3</accession>
<evidence type="ECO:0000313" key="4">
    <source>
        <dbReference type="EMBL" id="AFP65391.1"/>
    </source>
</evidence>